<evidence type="ECO:0000313" key="1">
    <source>
        <dbReference type="EMBL" id="KAI4297281.1"/>
    </source>
</evidence>
<dbReference type="Proteomes" id="UP000828941">
    <property type="component" value="Chromosome 14"/>
</dbReference>
<protein>
    <submittedName>
        <fullName evidence="1">Uncharacterized protein</fullName>
    </submittedName>
</protein>
<sequence>MTMTFYSVAKAHILYVLVEKFLESSHMSCLQTKSYDEIISSGRAWYDEHSSIIMDISWTEIDRFSPPKICFVCWHAKPTHNMHVRISSILAFPICNLIIS</sequence>
<evidence type="ECO:0000313" key="2">
    <source>
        <dbReference type="Proteomes" id="UP000828941"/>
    </source>
</evidence>
<comment type="caution">
    <text evidence="1">The sequence shown here is derived from an EMBL/GenBank/DDBJ whole genome shotgun (WGS) entry which is preliminary data.</text>
</comment>
<proteinExistence type="predicted"/>
<reference evidence="1 2" key="1">
    <citation type="journal article" date="2022" name="DNA Res.">
        <title>Chromosomal-level genome assembly of the orchid tree Bauhinia variegata (Leguminosae; Cercidoideae) supports the allotetraploid origin hypothesis of Bauhinia.</title>
        <authorList>
            <person name="Zhong Y."/>
            <person name="Chen Y."/>
            <person name="Zheng D."/>
            <person name="Pang J."/>
            <person name="Liu Y."/>
            <person name="Luo S."/>
            <person name="Meng S."/>
            <person name="Qian L."/>
            <person name="Wei D."/>
            <person name="Dai S."/>
            <person name="Zhou R."/>
        </authorList>
    </citation>
    <scope>NUCLEOTIDE SEQUENCE [LARGE SCALE GENOMIC DNA]</scope>
    <source>
        <strain evidence="1">BV-YZ2020</strain>
    </source>
</reference>
<gene>
    <name evidence="1" type="ORF">L6164_037175</name>
</gene>
<name>A0ACB9KJF8_BAUVA</name>
<organism evidence="1 2">
    <name type="scientific">Bauhinia variegata</name>
    <name type="common">Purple orchid tree</name>
    <name type="synonym">Phanera variegata</name>
    <dbReference type="NCBI Taxonomy" id="167791"/>
    <lineage>
        <taxon>Eukaryota</taxon>
        <taxon>Viridiplantae</taxon>
        <taxon>Streptophyta</taxon>
        <taxon>Embryophyta</taxon>
        <taxon>Tracheophyta</taxon>
        <taxon>Spermatophyta</taxon>
        <taxon>Magnoliopsida</taxon>
        <taxon>eudicotyledons</taxon>
        <taxon>Gunneridae</taxon>
        <taxon>Pentapetalae</taxon>
        <taxon>rosids</taxon>
        <taxon>fabids</taxon>
        <taxon>Fabales</taxon>
        <taxon>Fabaceae</taxon>
        <taxon>Cercidoideae</taxon>
        <taxon>Cercideae</taxon>
        <taxon>Bauhiniinae</taxon>
        <taxon>Bauhinia</taxon>
    </lineage>
</organism>
<accession>A0ACB9KJF8</accession>
<dbReference type="EMBL" id="CM039439">
    <property type="protein sequence ID" value="KAI4297281.1"/>
    <property type="molecule type" value="Genomic_DNA"/>
</dbReference>
<keyword evidence="2" id="KW-1185">Reference proteome</keyword>